<dbReference type="OrthoDB" id="1670392at2759"/>
<dbReference type="Gramene" id="Manes.12G020200.1.v8.1">
    <property type="protein sequence ID" value="Manes.12G020200.1.v8.1.CDS"/>
    <property type="gene ID" value="Manes.12G020200.v8.1"/>
</dbReference>
<evidence type="ECO:0000313" key="4">
    <source>
        <dbReference type="Proteomes" id="UP000091857"/>
    </source>
</evidence>
<name>A0A2C9USU9_MANES</name>
<dbReference type="AlphaFoldDB" id="A0A2C9USU9"/>
<dbReference type="Proteomes" id="UP000091857">
    <property type="component" value="Chromosome 12"/>
</dbReference>
<feature type="domain" description="Sieve element occlusion N-terminal" evidence="1">
    <location>
        <begin position="20"/>
        <end position="300"/>
    </location>
</feature>
<feature type="domain" description="Sieve element occlusion C-terminal" evidence="2">
    <location>
        <begin position="465"/>
        <end position="692"/>
    </location>
</feature>
<dbReference type="InterPro" id="IPR039299">
    <property type="entry name" value="SEOA"/>
</dbReference>
<accession>A0A2C9USU9</accession>
<proteinExistence type="predicted"/>
<organism evidence="3 4">
    <name type="scientific">Manihot esculenta</name>
    <name type="common">Cassava</name>
    <name type="synonym">Jatropha manihot</name>
    <dbReference type="NCBI Taxonomy" id="3983"/>
    <lineage>
        <taxon>Eukaryota</taxon>
        <taxon>Viridiplantae</taxon>
        <taxon>Streptophyta</taxon>
        <taxon>Embryophyta</taxon>
        <taxon>Tracheophyta</taxon>
        <taxon>Spermatophyta</taxon>
        <taxon>Magnoliopsida</taxon>
        <taxon>eudicotyledons</taxon>
        <taxon>Gunneridae</taxon>
        <taxon>Pentapetalae</taxon>
        <taxon>rosids</taxon>
        <taxon>fabids</taxon>
        <taxon>Malpighiales</taxon>
        <taxon>Euphorbiaceae</taxon>
        <taxon>Crotonoideae</taxon>
        <taxon>Manihoteae</taxon>
        <taxon>Manihot</taxon>
    </lineage>
</organism>
<dbReference type="InterPro" id="IPR027944">
    <property type="entry name" value="SEO_C"/>
</dbReference>
<sequence>MNFFGNDPFSLHSSSTSLAEDILIKKILLTHDPDGRRLDSELLLCAMENIMCYTATSEVLFNLQVSRFNIDAIAENDMSNIEVTGAEESLGQIIHNISNEMLFKNAGEGDLHERTMILFDLLGNYRWDAKLALILAAFATSYGEFWLIMQLYPHNPLAVSVAMLKRLPNDVSILKPRFKAIGKLVKTMVDLTKCIIKFEALPLRYVKLDDEANSIAKSHIYVAAYWITRSTLACSSQITDLMAMKPEQVSSNQIALALWQLSSLVHRLSSIYSHLNQQMDLCHQQIETRLHQKLLKILPEAHADNQEVLGLLLALQDDLPLKKSSTREKLGVSELKDKVVVLLVSKPELLPLERLLLLVHQTNVHLPHKNLDESYEIVWIPISFSDKWSEAEAERFNLLSDSLPWYSLRRPWLLNSAVVNYIKQVWNFKSDPLMVVLDSQGMVTNSNAIDMILIWGAKAYPFSSSREKQLWEEEHWTLKLLVDEIDPLLTRWVEEGRNICIYGSENVDWIRQFNSKIMEIRSDGIQIETVYVGSRHLSENVTHILATINEEMHRSFLSFTELHFFWFRLESMRRSIFRAGQSIRSHHIQEEVSTLLESTDEGWAIIGRGSTKDIMKLQGRRAMDCLNKFSEWGEKVMKLGFLGALRNVVEGSTLTGAGPCGHSNIVPYAEGLVEEVAVCNKCKRLMESYVVYE</sequence>
<dbReference type="Pfam" id="PF14577">
    <property type="entry name" value="SEO_C"/>
    <property type="match status" value="1"/>
</dbReference>
<dbReference type="GO" id="GO:0010088">
    <property type="term" value="P:phloem development"/>
    <property type="evidence" value="ECO:0007669"/>
    <property type="project" value="InterPro"/>
</dbReference>
<reference evidence="4" key="1">
    <citation type="journal article" date="2016" name="Nat. Biotechnol.">
        <title>Sequencing wild and cultivated cassava and related species reveals extensive interspecific hybridization and genetic diversity.</title>
        <authorList>
            <person name="Bredeson J.V."/>
            <person name="Lyons J.B."/>
            <person name="Prochnik S.E."/>
            <person name="Wu G.A."/>
            <person name="Ha C.M."/>
            <person name="Edsinger-Gonzales E."/>
            <person name="Grimwood J."/>
            <person name="Schmutz J."/>
            <person name="Rabbi I.Y."/>
            <person name="Egesi C."/>
            <person name="Nauluvula P."/>
            <person name="Lebot V."/>
            <person name="Ndunguru J."/>
            <person name="Mkamilo G."/>
            <person name="Bart R.S."/>
            <person name="Setter T.L."/>
            <person name="Gleadow R.M."/>
            <person name="Kulakow P."/>
            <person name="Ferguson M.E."/>
            <person name="Rounsley S."/>
            <person name="Rokhsar D.S."/>
        </authorList>
    </citation>
    <scope>NUCLEOTIDE SEQUENCE [LARGE SCALE GENOMIC DNA]</scope>
    <source>
        <strain evidence="4">cv. AM560-2</strain>
    </source>
</reference>
<dbReference type="PANTHER" id="PTHR33232">
    <property type="entry name" value="PROTEIN SIEVE ELEMENT OCCLUSION B-LIKE"/>
    <property type="match status" value="1"/>
</dbReference>
<dbReference type="PANTHER" id="PTHR33232:SF11">
    <property type="entry name" value="PROTEIN SIEVE ELEMENT OCCLUSION C"/>
    <property type="match status" value="1"/>
</dbReference>
<dbReference type="STRING" id="3983.A0A2C9USU9"/>
<keyword evidence="4" id="KW-1185">Reference proteome</keyword>
<dbReference type="InterPro" id="IPR027942">
    <property type="entry name" value="SEO_N"/>
</dbReference>
<comment type="caution">
    <text evidence="3">The sequence shown here is derived from an EMBL/GenBank/DDBJ whole genome shotgun (WGS) entry which is preliminary data.</text>
</comment>
<evidence type="ECO:0000313" key="3">
    <source>
        <dbReference type="EMBL" id="OAY34438.1"/>
    </source>
</evidence>
<protein>
    <recommendedName>
        <fullName evidence="5">Sieve element occlusion N-terminal domain-containing protein</fullName>
    </recommendedName>
</protein>
<evidence type="ECO:0000259" key="1">
    <source>
        <dbReference type="Pfam" id="PF14576"/>
    </source>
</evidence>
<dbReference type="Pfam" id="PF14576">
    <property type="entry name" value="SEO_N"/>
    <property type="match status" value="1"/>
</dbReference>
<evidence type="ECO:0000259" key="2">
    <source>
        <dbReference type="Pfam" id="PF14577"/>
    </source>
</evidence>
<gene>
    <name evidence="3" type="ORF">MANES_12G020200v8</name>
</gene>
<evidence type="ECO:0008006" key="5">
    <source>
        <dbReference type="Google" id="ProtNLM"/>
    </source>
</evidence>
<dbReference type="EMBL" id="CM004398">
    <property type="protein sequence ID" value="OAY34438.1"/>
    <property type="molecule type" value="Genomic_DNA"/>
</dbReference>